<sequence length="183" mass="20436">MIRLIGGVFKNHEIKTEPLLGKDTRPSLAIVRKSLFDLLGEIEGCRCLDLFAGSGVLGMESLSRGADFAFFIDKERIAAMQIKKNLEDMNLTDRSEVHNTDYRMALKALSKRGEKFDVIFLDPPYRFTRAYDSVNHVINAGILAKEGKGVLLSSSLENIDIGNAIILKDKMLTQTRITIFKGV</sequence>
<dbReference type="PANTHER" id="PTHR43542">
    <property type="entry name" value="METHYLTRANSFERASE"/>
    <property type="match status" value="1"/>
</dbReference>
<accession>A0A350HBP8</accession>
<proteinExistence type="predicted"/>
<dbReference type="InterPro" id="IPR002052">
    <property type="entry name" value="DNA_methylase_N6_adenine_CS"/>
</dbReference>
<dbReference type="Gene3D" id="3.40.50.150">
    <property type="entry name" value="Vaccinia Virus protein VP39"/>
    <property type="match status" value="1"/>
</dbReference>
<dbReference type="CDD" id="cd02440">
    <property type="entry name" value="AdoMet_MTases"/>
    <property type="match status" value="1"/>
</dbReference>
<dbReference type="PROSITE" id="PS00092">
    <property type="entry name" value="N6_MTASE"/>
    <property type="match status" value="1"/>
</dbReference>
<dbReference type="PANTHER" id="PTHR43542:SF1">
    <property type="entry name" value="METHYLTRANSFERASE"/>
    <property type="match status" value="1"/>
</dbReference>
<organism evidence="3 4">
    <name type="scientific">candidate division WOR-3 bacterium</name>
    <dbReference type="NCBI Taxonomy" id="2052148"/>
    <lineage>
        <taxon>Bacteria</taxon>
        <taxon>Bacteria division WOR-3</taxon>
    </lineage>
</organism>
<keyword evidence="2 3" id="KW-0808">Transferase</keyword>
<reference evidence="3 4" key="1">
    <citation type="journal article" date="2018" name="Nat. Biotechnol.">
        <title>A standardized bacterial taxonomy based on genome phylogeny substantially revises the tree of life.</title>
        <authorList>
            <person name="Parks D.H."/>
            <person name="Chuvochina M."/>
            <person name="Waite D.W."/>
            <person name="Rinke C."/>
            <person name="Skarshewski A."/>
            <person name="Chaumeil P.A."/>
            <person name="Hugenholtz P."/>
        </authorList>
    </citation>
    <scope>NUCLEOTIDE SEQUENCE [LARGE SCALE GENOMIC DNA]</scope>
    <source>
        <strain evidence="3">UBA9956</strain>
    </source>
</reference>
<dbReference type="InterPro" id="IPR004398">
    <property type="entry name" value="RNA_MeTrfase_RsmD"/>
</dbReference>
<dbReference type="Proteomes" id="UP000264062">
    <property type="component" value="Unassembled WGS sequence"/>
</dbReference>
<dbReference type="SUPFAM" id="SSF53335">
    <property type="entry name" value="S-adenosyl-L-methionine-dependent methyltransferases"/>
    <property type="match status" value="1"/>
</dbReference>
<evidence type="ECO:0000256" key="2">
    <source>
        <dbReference type="ARBA" id="ARBA00022679"/>
    </source>
</evidence>
<name>A0A350HBP8_UNCW3</name>
<dbReference type="EMBL" id="DMZY01000214">
    <property type="protein sequence ID" value="HAV92964.1"/>
    <property type="molecule type" value="Genomic_DNA"/>
</dbReference>
<keyword evidence="1 3" id="KW-0489">Methyltransferase</keyword>
<comment type="caution">
    <text evidence="3">The sequence shown here is derived from an EMBL/GenBank/DDBJ whole genome shotgun (WGS) entry which is preliminary data.</text>
</comment>
<protein>
    <submittedName>
        <fullName evidence="3">16S rRNA (Guanine(966)-N(2))-methyltransferase RsmD</fullName>
    </submittedName>
</protein>
<evidence type="ECO:0000256" key="1">
    <source>
        <dbReference type="ARBA" id="ARBA00022603"/>
    </source>
</evidence>
<dbReference type="AlphaFoldDB" id="A0A350HBP8"/>
<dbReference type="Pfam" id="PF03602">
    <property type="entry name" value="Cons_hypoth95"/>
    <property type="match status" value="1"/>
</dbReference>
<dbReference type="GO" id="GO:0031167">
    <property type="term" value="P:rRNA methylation"/>
    <property type="evidence" value="ECO:0007669"/>
    <property type="project" value="InterPro"/>
</dbReference>
<dbReference type="NCBIfam" id="TIGR00095">
    <property type="entry name" value="16S rRNA (guanine(966)-N(2))-methyltransferase RsmD"/>
    <property type="match status" value="1"/>
</dbReference>
<dbReference type="InterPro" id="IPR029063">
    <property type="entry name" value="SAM-dependent_MTases_sf"/>
</dbReference>
<evidence type="ECO:0000313" key="4">
    <source>
        <dbReference type="Proteomes" id="UP000264062"/>
    </source>
</evidence>
<dbReference type="GO" id="GO:0008168">
    <property type="term" value="F:methyltransferase activity"/>
    <property type="evidence" value="ECO:0007669"/>
    <property type="project" value="UniProtKB-KW"/>
</dbReference>
<evidence type="ECO:0000313" key="3">
    <source>
        <dbReference type="EMBL" id="HAV92964.1"/>
    </source>
</evidence>
<dbReference type="PIRSF" id="PIRSF004553">
    <property type="entry name" value="CHP00095"/>
    <property type="match status" value="1"/>
</dbReference>
<dbReference type="GO" id="GO:0003676">
    <property type="term" value="F:nucleic acid binding"/>
    <property type="evidence" value="ECO:0007669"/>
    <property type="project" value="InterPro"/>
</dbReference>
<gene>
    <name evidence="3" type="primary">rsmD</name>
    <name evidence="3" type="ORF">DCW38_07295</name>
</gene>